<gene>
    <name evidence="2" type="ORF">BCUN_1521</name>
</gene>
<keyword evidence="1" id="KW-0472">Membrane</keyword>
<reference evidence="2 3" key="1">
    <citation type="submission" date="2014-03" db="EMBL/GenBank/DDBJ databases">
        <title>Genomics of Bifidobacteria.</title>
        <authorList>
            <person name="Ventura M."/>
            <person name="Milani C."/>
            <person name="Lugli G.A."/>
        </authorList>
    </citation>
    <scope>NUCLEOTIDE SEQUENCE [LARGE SCALE GENOMIC DNA]</scope>
    <source>
        <strain evidence="2 3">LMG 10738</strain>
    </source>
</reference>
<dbReference type="NCBIfam" id="TIGR03919">
    <property type="entry name" value="T7SS_EccB"/>
    <property type="match status" value="1"/>
</dbReference>
<dbReference type="GO" id="GO:0005576">
    <property type="term" value="C:extracellular region"/>
    <property type="evidence" value="ECO:0007669"/>
    <property type="project" value="TreeGrafter"/>
</dbReference>
<dbReference type="PANTHER" id="PTHR40765">
    <property type="entry name" value="ESX-2 SECRETION SYSTEM ATPASE ECCB2"/>
    <property type="match status" value="1"/>
</dbReference>
<dbReference type="AlphaFoldDB" id="A0A087AYQ9"/>
<organism evidence="2 3">
    <name type="scientific">Bifidobacterium cuniculi</name>
    <dbReference type="NCBI Taxonomy" id="1688"/>
    <lineage>
        <taxon>Bacteria</taxon>
        <taxon>Bacillati</taxon>
        <taxon>Actinomycetota</taxon>
        <taxon>Actinomycetes</taxon>
        <taxon>Bifidobacteriales</taxon>
        <taxon>Bifidobacteriaceae</taxon>
        <taxon>Bifidobacterium</taxon>
    </lineage>
</organism>
<dbReference type="PANTHER" id="PTHR40765:SF2">
    <property type="entry name" value="ESX-2 SECRETION SYSTEM ATPASE ECCB2"/>
    <property type="match status" value="1"/>
</dbReference>
<dbReference type="OrthoDB" id="3847604at2"/>
<dbReference type="Proteomes" id="UP000029067">
    <property type="component" value="Unassembled WGS sequence"/>
</dbReference>
<keyword evidence="3" id="KW-1185">Reference proteome</keyword>
<sequence length="479" mass="49342">MANKKDLSEAQGYSRRRLVTAFSSGIPDGTELTPKKNQTPVIVGAGLTVIAIIIGLFYGYLSPSLPDGWENNKLVVAKTSAARYVSEDGMLHPVINAVSAQLMIPAEDFEVITVDDDQLEGIPVTSMVGILGAPDALPERGQLVTGSLSSCTGAADALDNVLSNASSVPAPTAQGIVARVDGAEYLVTGSRRHRLPSDVTVRDEFLRALGIPQTAIVDVPVQWLNLFERGSDIAPLTFADGEAAHVADGVQAGSIVMQEDDPSETRYVVMSDGTISQLNDFTYAMVSVGRGGAQAAAMPLGATVFRRLKNADVSPLPADWPTGALTAVDAGKSMCAVLPLGSAGSVRLAVRDADAGSSGGADSSADVRQGGGKLNMRTTFDGGTGALLRAAIGSSSAGTVFAVDSTGTAYPVPQADDEVLRRLGYSAQDVQAVPRAWADVFPTGVELTVTAAGSSPVAGSAASAGGWSCGWCSGVRCRR</sequence>
<evidence type="ECO:0000256" key="1">
    <source>
        <dbReference type="SAM" id="Phobius"/>
    </source>
</evidence>
<dbReference type="InterPro" id="IPR044857">
    <property type="entry name" value="T7SS_EccB_R1"/>
</dbReference>
<keyword evidence="1" id="KW-1133">Transmembrane helix</keyword>
<proteinExistence type="predicted"/>
<dbReference type="eggNOG" id="COG3266">
    <property type="taxonomic scope" value="Bacteria"/>
</dbReference>
<accession>A0A087AYQ9</accession>
<dbReference type="STRING" id="1688.BCUN_1521"/>
<dbReference type="Gene3D" id="3.30.2390.20">
    <property type="entry name" value="Type VII secretion system EccB, repeat 1 domain"/>
    <property type="match status" value="1"/>
</dbReference>
<dbReference type="EMBL" id="JGYV01000006">
    <property type="protein sequence ID" value="KFI63909.1"/>
    <property type="molecule type" value="Genomic_DNA"/>
</dbReference>
<evidence type="ECO:0000313" key="2">
    <source>
        <dbReference type="EMBL" id="KFI63909.1"/>
    </source>
</evidence>
<keyword evidence="1" id="KW-0812">Transmembrane</keyword>
<comment type="caution">
    <text evidence="2">The sequence shown here is derived from an EMBL/GenBank/DDBJ whole genome shotgun (WGS) entry which is preliminary data.</text>
</comment>
<dbReference type="InterPro" id="IPR007795">
    <property type="entry name" value="T7SS_EccB"/>
</dbReference>
<name>A0A087AYQ9_9BIFI</name>
<evidence type="ECO:0000313" key="3">
    <source>
        <dbReference type="Proteomes" id="UP000029067"/>
    </source>
</evidence>
<dbReference type="Pfam" id="PF05108">
    <property type="entry name" value="T7SS_ESX1_EccB"/>
    <property type="match status" value="1"/>
</dbReference>
<feature type="transmembrane region" description="Helical" evidence="1">
    <location>
        <begin position="41"/>
        <end position="61"/>
    </location>
</feature>
<protein>
    <submittedName>
        <fullName evidence="2">Subtilisin-type proteinase</fullName>
    </submittedName>
</protein>
<dbReference type="RefSeq" id="WP_051920818.1">
    <property type="nucleotide sequence ID" value="NZ_JGYV01000006.1"/>
</dbReference>